<evidence type="ECO:0000256" key="1">
    <source>
        <dbReference type="SAM" id="Phobius"/>
    </source>
</evidence>
<reference evidence="3" key="1">
    <citation type="journal article" date="2019" name="Int. J. Syst. Evol. Microbiol.">
        <title>The Global Catalogue of Microorganisms (GCM) 10K type strain sequencing project: providing services to taxonomists for standard genome sequencing and annotation.</title>
        <authorList>
            <consortium name="The Broad Institute Genomics Platform"/>
            <consortium name="The Broad Institute Genome Sequencing Center for Infectious Disease"/>
            <person name="Wu L."/>
            <person name="Ma J."/>
        </authorList>
    </citation>
    <scope>NUCLEOTIDE SEQUENCE [LARGE SCALE GENOMIC DNA]</scope>
    <source>
        <strain evidence="3">CGMCC 1.15399</strain>
    </source>
</reference>
<keyword evidence="1" id="KW-0472">Membrane</keyword>
<protein>
    <submittedName>
        <fullName evidence="2">CU044_5270 family protein</fullName>
    </submittedName>
</protein>
<sequence length="334" mass="35799">MMDEIKQFLGSTPVITRSAKDAARAQLLQAMREPLPQPARRRTFRIPRLAWRFGIAAVAASALLVGYGVVRGDDQSAAYADVKELGERAAKAAERGPDDAYTRTPSPGQWLYVKESIAPLLAEPRPEVDRDRRETLETWYSLDGEQMAIDDGAGKLAIEEVNTGLKGATLAQEPVTPDAVLAKVKASVAATPASPFEQGRGMSEQERAFHTISTLMGGQPLTPQVRAALFRALSKIDGVSVKQDAVDAAGRHGVAFAYTGPRERSEIIVDAKDYRFLGLYGENLADQPFPNEGGPAAPALPSGTAGTVKAGAPLVWSAQLETKVVNKPGTRPQQ</sequence>
<dbReference type="RefSeq" id="WP_219539670.1">
    <property type="nucleotide sequence ID" value="NZ_JAHKRM010000069.1"/>
</dbReference>
<comment type="caution">
    <text evidence="2">The sequence shown here is derived from an EMBL/GenBank/DDBJ whole genome shotgun (WGS) entry which is preliminary data.</text>
</comment>
<organism evidence="2 3">
    <name type="scientific">Nonomuraea guangzhouensis</name>
    <dbReference type="NCBI Taxonomy" id="1291555"/>
    <lineage>
        <taxon>Bacteria</taxon>
        <taxon>Bacillati</taxon>
        <taxon>Actinomycetota</taxon>
        <taxon>Actinomycetes</taxon>
        <taxon>Streptosporangiales</taxon>
        <taxon>Streptosporangiaceae</taxon>
        <taxon>Nonomuraea</taxon>
    </lineage>
</organism>
<dbReference type="NCBIfam" id="NF038083">
    <property type="entry name" value="CU044_5270_fam"/>
    <property type="match status" value="1"/>
</dbReference>
<keyword evidence="3" id="KW-1185">Reference proteome</keyword>
<dbReference type="InterPro" id="IPR047789">
    <property type="entry name" value="CU044_5270-like"/>
</dbReference>
<accession>A0ABW4G8E2</accession>
<evidence type="ECO:0000313" key="3">
    <source>
        <dbReference type="Proteomes" id="UP001597097"/>
    </source>
</evidence>
<gene>
    <name evidence="2" type="ORF">ACFSJ0_18275</name>
</gene>
<keyword evidence="1" id="KW-1133">Transmembrane helix</keyword>
<feature type="transmembrane region" description="Helical" evidence="1">
    <location>
        <begin position="49"/>
        <end position="70"/>
    </location>
</feature>
<proteinExistence type="predicted"/>
<keyword evidence="1" id="KW-0812">Transmembrane</keyword>
<name>A0ABW4G8E2_9ACTN</name>
<dbReference type="EMBL" id="JBHUCM010000015">
    <property type="protein sequence ID" value="MFD1539009.1"/>
    <property type="molecule type" value="Genomic_DNA"/>
</dbReference>
<dbReference type="Proteomes" id="UP001597097">
    <property type="component" value="Unassembled WGS sequence"/>
</dbReference>
<evidence type="ECO:0000313" key="2">
    <source>
        <dbReference type="EMBL" id="MFD1539009.1"/>
    </source>
</evidence>